<evidence type="ECO:0000313" key="3">
    <source>
        <dbReference type="Proteomes" id="UP001295423"/>
    </source>
</evidence>
<feature type="compositionally biased region" description="Polar residues" evidence="1">
    <location>
        <begin position="229"/>
        <end position="241"/>
    </location>
</feature>
<accession>A0AAD2FKG3</accession>
<feature type="region of interest" description="Disordered" evidence="1">
    <location>
        <begin position="454"/>
        <end position="475"/>
    </location>
</feature>
<name>A0AAD2FKG3_9STRA</name>
<feature type="compositionally biased region" description="Polar residues" evidence="1">
    <location>
        <begin position="149"/>
        <end position="169"/>
    </location>
</feature>
<sequence>MVEASFANQASNLSALGAAMGSFHRALEVKQPCTSFEGSHEEESSNFLNAQLNRLASIEDDLMIATGCILPKSTSSSTIIELAEMCRMVQEENRKKIGFLHQRLISMGATSLKSNEVFSPVMSPPTTNVFCFLGGPLQMVEEGDVETEGATTPGSMINPSPFASNSKPSISPAARTIDQMPLSSADSDRSTSPTPRRSSRSSGSFRRMNFEGFQDEDDMITLDTHRSGKSPTANRSKSYGSSFARDSKGHHQFINEMESMLDKVEESILEGRPSDEVTLQVNRRATNELQDSSSSEGDVSASDDSTDVIATQVASTTRRRQADAHQLNGAPKVAPQRPTQILFDNDAPSPAHTNLTLDATMMNDTMVSTVLFQDDDNTSVMTPILDRYRLDADDNSVGVKVVPNKRGTSSRLRKPLEDVAEEQTPMASNHTNTFIKEGDFMSPKGLPGTISARKKKQYRKTPLPKRTLHNDDTMDTTMDENDDPNLPIIHSSPSVVNASPRASSSTLGSFTLPPLRQSSLDMRRNEILPSSSSSSTVLKVFNEIKGNPKSTYSGRSRADTSVSRDIVDNHQVSSTSESRPRQSERFEHESVQMTKWMEHITMAEYDVAPRIVQVQVRRDEANKAIDLLEDFFTTHLQGNPTSALEFGEQQGYGILGNSFNTAHKCKSILMSLCHFRRLLMHRDEEMHFTINQFSA</sequence>
<feature type="region of interest" description="Disordered" evidence="1">
    <location>
        <begin position="285"/>
        <end position="305"/>
    </location>
</feature>
<proteinExistence type="predicted"/>
<dbReference type="AlphaFoldDB" id="A0AAD2FKG3"/>
<feature type="compositionally biased region" description="Basic and acidic residues" evidence="1">
    <location>
        <begin position="578"/>
        <end position="588"/>
    </location>
</feature>
<evidence type="ECO:0000313" key="2">
    <source>
        <dbReference type="EMBL" id="CAJ1945654.1"/>
    </source>
</evidence>
<feature type="region of interest" description="Disordered" evidence="1">
    <location>
        <begin position="546"/>
        <end position="588"/>
    </location>
</feature>
<dbReference type="Proteomes" id="UP001295423">
    <property type="component" value="Unassembled WGS sequence"/>
</dbReference>
<reference evidence="2" key="1">
    <citation type="submission" date="2023-08" db="EMBL/GenBank/DDBJ databases">
        <authorList>
            <person name="Audoor S."/>
            <person name="Bilcke G."/>
        </authorList>
    </citation>
    <scope>NUCLEOTIDE SEQUENCE</scope>
</reference>
<feature type="compositionally biased region" description="Polar residues" evidence="1">
    <location>
        <begin position="548"/>
        <end position="563"/>
    </location>
</feature>
<feature type="region of interest" description="Disordered" evidence="1">
    <location>
        <begin position="143"/>
        <end position="247"/>
    </location>
</feature>
<protein>
    <submittedName>
        <fullName evidence="2">Uncharacterized protein</fullName>
    </submittedName>
</protein>
<evidence type="ECO:0000256" key="1">
    <source>
        <dbReference type="SAM" id="MobiDB-lite"/>
    </source>
</evidence>
<comment type="caution">
    <text evidence="2">The sequence shown here is derived from an EMBL/GenBank/DDBJ whole genome shotgun (WGS) entry which is preliminary data.</text>
</comment>
<gene>
    <name evidence="2" type="ORF">CYCCA115_LOCUS9799</name>
</gene>
<organism evidence="2 3">
    <name type="scientific">Cylindrotheca closterium</name>
    <dbReference type="NCBI Taxonomy" id="2856"/>
    <lineage>
        <taxon>Eukaryota</taxon>
        <taxon>Sar</taxon>
        <taxon>Stramenopiles</taxon>
        <taxon>Ochrophyta</taxon>
        <taxon>Bacillariophyta</taxon>
        <taxon>Bacillariophyceae</taxon>
        <taxon>Bacillariophycidae</taxon>
        <taxon>Bacillariales</taxon>
        <taxon>Bacillariaceae</taxon>
        <taxon>Cylindrotheca</taxon>
    </lineage>
</organism>
<dbReference type="EMBL" id="CAKOGP040001446">
    <property type="protein sequence ID" value="CAJ1945654.1"/>
    <property type="molecule type" value="Genomic_DNA"/>
</dbReference>
<feature type="compositionally biased region" description="Low complexity" evidence="1">
    <location>
        <begin position="291"/>
        <end position="303"/>
    </location>
</feature>
<feature type="compositionally biased region" description="Low complexity" evidence="1">
    <location>
        <begin position="190"/>
        <end position="207"/>
    </location>
</feature>
<feature type="compositionally biased region" description="Basic residues" evidence="1">
    <location>
        <begin position="454"/>
        <end position="467"/>
    </location>
</feature>
<keyword evidence="3" id="KW-1185">Reference proteome</keyword>